<feature type="domain" description="Glycosyltransferase N-terminal" evidence="2">
    <location>
        <begin position="8"/>
        <end position="47"/>
    </location>
</feature>
<dbReference type="SUPFAM" id="SSF53756">
    <property type="entry name" value="UDP-Glycosyltransferase/glycogen phosphorylase"/>
    <property type="match status" value="1"/>
</dbReference>
<gene>
    <name evidence="3" type="ORF">VNO77_21334</name>
</gene>
<accession>A0AAN9QK68</accession>
<comment type="caution">
    <text evidence="3">The sequence shown here is derived from an EMBL/GenBank/DDBJ whole genome shotgun (WGS) entry which is preliminary data.</text>
</comment>
<dbReference type="EMBL" id="JAYMYQ010000004">
    <property type="protein sequence ID" value="KAK7340625.1"/>
    <property type="molecule type" value="Genomic_DNA"/>
</dbReference>
<evidence type="ECO:0000313" key="3">
    <source>
        <dbReference type="EMBL" id="KAK7340625.1"/>
    </source>
</evidence>
<dbReference type="GO" id="GO:0080043">
    <property type="term" value="F:quercetin 3-O-glucosyltransferase activity"/>
    <property type="evidence" value="ECO:0007669"/>
    <property type="project" value="TreeGrafter"/>
</dbReference>
<dbReference type="Gene3D" id="3.40.50.2000">
    <property type="entry name" value="Glycogen Phosphorylase B"/>
    <property type="match status" value="1"/>
</dbReference>
<evidence type="ECO:0000313" key="4">
    <source>
        <dbReference type="Proteomes" id="UP001367508"/>
    </source>
</evidence>
<dbReference type="Proteomes" id="UP001367508">
    <property type="component" value="Unassembled WGS sequence"/>
</dbReference>
<keyword evidence="4" id="KW-1185">Reference proteome</keyword>
<proteinExistence type="inferred from homology"/>
<sequence>MGIPHFLCIPFPTQGHVNPLMQFSEVLAKHGCKVTFVNTEFNHKRTNGDGAGHENIERSQIKLVTLPDGLEPADDRGDRVKLHLSIKSTMPHRLPKLIEDVNVLDGNNKVTCIIVTNNMGWALQVGHKLGIKGALLCPSSAISLASLVCIPTLIHDGIIDSQGNFLPNIDHFKLYS</sequence>
<name>A0AAN9QK68_CANGL</name>
<dbReference type="AlphaFoldDB" id="A0AAN9QK68"/>
<evidence type="ECO:0000256" key="1">
    <source>
        <dbReference type="ARBA" id="ARBA00009995"/>
    </source>
</evidence>
<dbReference type="GO" id="GO:0080044">
    <property type="term" value="F:quercetin 7-O-glucosyltransferase activity"/>
    <property type="evidence" value="ECO:0007669"/>
    <property type="project" value="TreeGrafter"/>
</dbReference>
<dbReference type="Pfam" id="PF26168">
    <property type="entry name" value="Glyco_transf_N"/>
    <property type="match status" value="1"/>
</dbReference>
<dbReference type="PANTHER" id="PTHR11926">
    <property type="entry name" value="GLUCOSYL/GLUCURONOSYL TRANSFERASES"/>
    <property type="match status" value="1"/>
</dbReference>
<comment type="similarity">
    <text evidence="1">Belongs to the UDP-glycosyltransferase family.</text>
</comment>
<dbReference type="PANTHER" id="PTHR11926:SF1412">
    <property type="entry name" value="UDP-GLYCOSYLTRANSFERASE 83A1-LIKE"/>
    <property type="match status" value="1"/>
</dbReference>
<evidence type="ECO:0000259" key="2">
    <source>
        <dbReference type="Pfam" id="PF26168"/>
    </source>
</evidence>
<protein>
    <recommendedName>
        <fullName evidence="2">Glycosyltransferase N-terminal domain-containing protein</fullName>
    </recommendedName>
</protein>
<organism evidence="3 4">
    <name type="scientific">Canavalia gladiata</name>
    <name type="common">Sword bean</name>
    <name type="synonym">Dolichos gladiatus</name>
    <dbReference type="NCBI Taxonomy" id="3824"/>
    <lineage>
        <taxon>Eukaryota</taxon>
        <taxon>Viridiplantae</taxon>
        <taxon>Streptophyta</taxon>
        <taxon>Embryophyta</taxon>
        <taxon>Tracheophyta</taxon>
        <taxon>Spermatophyta</taxon>
        <taxon>Magnoliopsida</taxon>
        <taxon>eudicotyledons</taxon>
        <taxon>Gunneridae</taxon>
        <taxon>Pentapetalae</taxon>
        <taxon>rosids</taxon>
        <taxon>fabids</taxon>
        <taxon>Fabales</taxon>
        <taxon>Fabaceae</taxon>
        <taxon>Papilionoideae</taxon>
        <taxon>50 kb inversion clade</taxon>
        <taxon>NPAAA clade</taxon>
        <taxon>indigoferoid/millettioid clade</taxon>
        <taxon>Phaseoleae</taxon>
        <taxon>Canavalia</taxon>
    </lineage>
</organism>
<dbReference type="InterPro" id="IPR058980">
    <property type="entry name" value="Glyco_transf_N"/>
</dbReference>
<reference evidence="3 4" key="1">
    <citation type="submission" date="2024-01" db="EMBL/GenBank/DDBJ databases">
        <title>The genomes of 5 underutilized Papilionoideae crops provide insights into root nodulation and disease resistanc.</title>
        <authorList>
            <person name="Jiang F."/>
        </authorList>
    </citation>
    <scope>NUCLEOTIDE SEQUENCE [LARGE SCALE GENOMIC DNA]</scope>
    <source>
        <strain evidence="3">LVBAO_FW01</strain>
        <tissue evidence="3">Leaves</tissue>
    </source>
</reference>